<evidence type="ECO:0000256" key="1">
    <source>
        <dbReference type="ARBA" id="ARBA00022723"/>
    </source>
</evidence>
<dbReference type="GO" id="GO:0016705">
    <property type="term" value="F:oxidoreductase activity, acting on paired donors, with incorporation or reduction of molecular oxygen"/>
    <property type="evidence" value="ECO:0007669"/>
    <property type="project" value="InterPro"/>
</dbReference>
<dbReference type="EMBL" id="KI394767">
    <property type="protein sequence ID" value="ERN01355.1"/>
    <property type="molecule type" value="Genomic_DNA"/>
</dbReference>
<keyword evidence="5" id="KW-1185">Reference proteome</keyword>
<proteinExistence type="predicted"/>
<dbReference type="eggNOG" id="KOG0157">
    <property type="taxonomic scope" value="Eukaryota"/>
</dbReference>
<sequence length="197" mass="22834">MELIAMGLFCVILALLAFVLWQWNEAWLMMPLLRDGANLPPGHLGLPFFGEMPKFLWYFKIIRRPDEFINSRKKRYGSQVGMYRCHLFGSPIIIVSDPTTNKFVLQSDHLFQIRWPHRELVGLNSLVSVEGKLHKRLRRCVIDAISQPQSLRQVILKVQPRILNALRLWASKGIIEADHEAKTKTVRHTYPHPTSVT</sequence>
<dbReference type="GO" id="GO:0004497">
    <property type="term" value="F:monooxygenase activity"/>
    <property type="evidence" value="ECO:0007669"/>
    <property type="project" value="InterPro"/>
</dbReference>
<evidence type="ECO:0000313" key="5">
    <source>
        <dbReference type="Proteomes" id="UP000017836"/>
    </source>
</evidence>
<dbReference type="AlphaFoldDB" id="W1P324"/>
<dbReference type="GO" id="GO:0005506">
    <property type="term" value="F:iron ion binding"/>
    <property type="evidence" value="ECO:0007669"/>
    <property type="project" value="InterPro"/>
</dbReference>
<gene>
    <name evidence="4" type="ORF">AMTR_s00002p00259110</name>
</gene>
<dbReference type="PANTHER" id="PTHR24286">
    <property type="entry name" value="CYTOCHROME P450 26"/>
    <property type="match status" value="1"/>
</dbReference>
<accession>W1P324</accession>
<dbReference type="PANTHER" id="PTHR24286:SF12">
    <property type="entry name" value="CYTOCHROME P450 FAMILY PROTEIN, EXPRESSED"/>
    <property type="match status" value="1"/>
</dbReference>
<reference evidence="5" key="1">
    <citation type="journal article" date="2013" name="Science">
        <title>The Amborella genome and the evolution of flowering plants.</title>
        <authorList>
            <consortium name="Amborella Genome Project"/>
        </authorList>
    </citation>
    <scope>NUCLEOTIDE SEQUENCE [LARGE SCALE GENOMIC DNA]</scope>
</reference>
<evidence type="ECO:0008006" key="6">
    <source>
        <dbReference type="Google" id="ProtNLM"/>
    </source>
</evidence>
<dbReference type="GO" id="GO:0020037">
    <property type="term" value="F:heme binding"/>
    <property type="evidence" value="ECO:0007669"/>
    <property type="project" value="InterPro"/>
</dbReference>
<evidence type="ECO:0000313" key="4">
    <source>
        <dbReference type="EMBL" id="ERN01355.1"/>
    </source>
</evidence>
<keyword evidence="2" id="KW-0408">Iron</keyword>
<dbReference type="InterPro" id="IPR036396">
    <property type="entry name" value="Cyt_P450_sf"/>
</dbReference>
<feature type="transmembrane region" description="Helical" evidence="3">
    <location>
        <begin position="6"/>
        <end position="24"/>
    </location>
</feature>
<evidence type="ECO:0000256" key="3">
    <source>
        <dbReference type="SAM" id="Phobius"/>
    </source>
</evidence>
<name>W1P324_AMBTC</name>
<dbReference type="Gene3D" id="1.10.630.10">
    <property type="entry name" value="Cytochrome P450"/>
    <property type="match status" value="1"/>
</dbReference>
<keyword evidence="1" id="KW-0479">Metal-binding</keyword>
<keyword evidence="3" id="KW-1133">Transmembrane helix</keyword>
<dbReference type="SUPFAM" id="SSF48264">
    <property type="entry name" value="Cytochrome P450"/>
    <property type="match status" value="1"/>
</dbReference>
<keyword evidence="3" id="KW-0472">Membrane</keyword>
<protein>
    <recommendedName>
        <fullName evidence="6">Cytochrome P450</fullName>
    </recommendedName>
</protein>
<dbReference type="Proteomes" id="UP000017836">
    <property type="component" value="Unassembled WGS sequence"/>
</dbReference>
<evidence type="ECO:0000256" key="2">
    <source>
        <dbReference type="ARBA" id="ARBA00023004"/>
    </source>
</evidence>
<dbReference type="HOGENOM" id="CLU_1253464_0_0_1"/>
<organism evidence="4 5">
    <name type="scientific">Amborella trichopoda</name>
    <dbReference type="NCBI Taxonomy" id="13333"/>
    <lineage>
        <taxon>Eukaryota</taxon>
        <taxon>Viridiplantae</taxon>
        <taxon>Streptophyta</taxon>
        <taxon>Embryophyta</taxon>
        <taxon>Tracheophyta</taxon>
        <taxon>Spermatophyta</taxon>
        <taxon>Magnoliopsida</taxon>
        <taxon>Amborellales</taxon>
        <taxon>Amborellaceae</taxon>
        <taxon>Amborella</taxon>
    </lineage>
</organism>
<keyword evidence="3" id="KW-0812">Transmembrane</keyword>
<dbReference type="Gramene" id="ERN01355">
    <property type="protein sequence ID" value="ERN01355"/>
    <property type="gene ID" value="AMTR_s00002p00259110"/>
</dbReference>